<dbReference type="Pfam" id="PF01096">
    <property type="entry name" value="Zn_ribbon_TFIIS"/>
    <property type="match status" value="1"/>
</dbReference>
<evidence type="ECO:0000256" key="1">
    <source>
        <dbReference type="ARBA" id="ARBA00022723"/>
    </source>
</evidence>
<dbReference type="Gene3D" id="2.20.25.10">
    <property type="match status" value="1"/>
</dbReference>
<reference evidence="8 9" key="1">
    <citation type="submission" date="2016-05" db="EMBL/GenBank/DDBJ databases">
        <title>Genome sequencing of Trichophyton rubrum CMCC(F)T1i isolated from hair.</title>
        <authorList>
            <person name="Zhan P."/>
            <person name="Tao Y."/>
            <person name="Liu W."/>
        </authorList>
    </citation>
    <scope>NUCLEOTIDE SEQUENCE [LARGE SCALE GENOMIC DNA]</scope>
    <source>
        <strain evidence="9">CMCC(F)T1i</strain>
    </source>
</reference>
<keyword evidence="3" id="KW-0862">Zinc</keyword>
<dbReference type="InterPro" id="IPR001222">
    <property type="entry name" value="Znf_TFIIS"/>
</dbReference>
<feature type="domain" description="TFIIS-type" evidence="7">
    <location>
        <begin position="73"/>
        <end position="114"/>
    </location>
</feature>
<dbReference type="GO" id="GO:0006386">
    <property type="term" value="P:termination of RNA polymerase III transcription"/>
    <property type="evidence" value="ECO:0007669"/>
    <property type="project" value="TreeGrafter"/>
</dbReference>
<protein>
    <submittedName>
        <fullName evidence="8">RNA polymerase III subunit C11</fullName>
    </submittedName>
</protein>
<evidence type="ECO:0000256" key="2">
    <source>
        <dbReference type="ARBA" id="ARBA00022771"/>
    </source>
</evidence>
<dbReference type="PANTHER" id="PTHR11239">
    <property type="entry name" value="DNA-DIRECTED RNA POLYMERASE"/>
    <property type="match status" value="1"/>
</dbReference>
<evidence type="ECO:0000259" key="7">
    <source>
        <dbReference type="PROSITE" id="PS51133"/>
    </source>
</evidence>
<evidence type="ECO:0000313" key="9">
    <source>
        <dbReference type="Proteomes" id="UP000243015"/>
    </source>
</evidence>
<dbReference type="GO" id="GO:0005666">
    <property type="term" value="C:RNA polymerase III complex"/>
    <property type="evidence" value="ECO:0007669"/>
    <property type="project" value="TreeGrafter"/>
</dbReference>
<sequence length="167" mass="18459">MPLTFCPNCSNALTISKAPPTSRYPAGVNRFECRTCPYQYALDRTYFERKEMKRKEVADVLGGKDEWKNAESMPAQCPAEGCEGDRAFFFQLQIRSADEPMTTFYKESHYHATKALQAIHRDSPLGHVNSTHSTATPPRHGGADQGGLAGMGDASHSGRHYTTSALD</sequence>
<keyword evidence="2 4" id="KW-0863">Zinc-finger</keyword>
<dbReference type="PROSITE" id="PS51133">
    <property type="entry name" value="ZF_TFIIS_2"/>
    <property type="match status" value="1"/>
</dbReference>
<dbReference type="SMART" id="SM00661">
    <property type="entry name" value="RPOL9"/>
    <property type="match status" value="1"/>
</dbReference>
<dbReference type="GO" id="GO:0008270">
    <property type="term" value="F:zinc ion binding"/>
    <property type="evidence" value="ECO:0007669"/>
    <property type="project" value="UniProtKB-KW"/>
</dbReference>
<evidence type="ECO:0000256" key="5">
    <source>
        <dbReference type="RuleBase" id="RU003474"/>
    </source>
</evidence>
<gene>
    <name evidence="8" type="ORF">A7C99_5772</name>
</gene>
<dbReference type="Proteomes" id="UP000243015">
    <property type="component" value="Unassembled WGS sequence"/>
</dbReference>
<organism evidence="8 9">
    <name type="scientific">Trichophyton rubrum</name>
    <name type="common">Athlete's foot fungus</name>
    <name type="synonym">Epidermophyton rubrum</name>
    <dbReference type="NCBI Taxonomy" id="5551"/>
    <lineage>
        <taxon>Eukaryota</taxon>
        <taxon>Fungi</taxon>
        <taxon>Dikarya</taxon>
        <taxon>Ascomycota</taxon>
        <taxon>Pezizomycotina</taxon>
        <taxon>Eurotiomycetes</taxon>
        <taxon>Eurotiomycetidae</taxon>
        <taxon>Onygenales</taxon>
        <taxon>Arthrodermataceae</taxon>
        <taxon>Trichophyton</taxon>
    </lineage>
</organism>
<feature type="region of interest" description="Disordered" evidence="6">
    <location>
        <begin position="124"/>
        <end position="167"/>
    </location>
</feature>
<keyword evidence="5" id="KW-0804">Transcription</keyword>
<dbReference type="GO" id="GO:0003899">
    <property type="term" value="F:DNA-directed RNA polymerase activity"/>
    <property type="evidence" value="ECO:0007669"/>
    <property type="project" value="InterPro"/>
</dbReference>
<comment type="similarity">
    <text evidence="5">Belongs to the archaeal rpoM/eukaryotic RPA12/RPB9/RPC11 RNA polymerase family.</text>
</comment>
<dbReference type="GO" id="GO:0003676">
    <property type="term" value="F:nucleic acid binding"/>
    <property type="evidence" value="ECO:0007669"/>
    <property type="project" value="InterPro"/>
</dbReference>
<dbReference type="PANTHER" id="PTHR11239:SF12">
    <property type="entry name" value="DNA-DIRECTED RNA POLYMERASE III SUBUNIT RPC10"/>
    <property type="match status" value="1"/>
</dbReference>
<dbReference type="InterPro" id="IPR012164">
    <property type="entry name" value="Rpa12/Rpb9/Rpc10/TFS"/>
</dbReference>
<proteinExistence type="inferred from homology"/>
<accession>A0A178ETR6</accession>
<dbReference type="EMBL" id="LHPM01000018">
    <property type="protein sequence ID" value="OAL63378.1"/>
    <property type="molecule type" value="Genomic_DNA"/>
</dbReference>
<dbReference type="SUPFAM" id="SSF57783">
    <property type="entry name" value="Zinc beta-ribbon"/>
    <property type="match status" value="1"/>
</dbReference>
<evidence type="ECO:0000256" key="3">
    <source>
        <dbReference type="ARBA" id="ARBA00022833"/>
    </source>
</evidence>
<keyword evidence="1 5" id="KW-0479">Metal-binding</keyword>
<evidence type="ECO:0000313" key="8">
    <source>
        <dbReference type="EMBL" id="OAL63378.1"/>
    </source>
</evidence>
<name>A0A178ETR6_TRIRU</name>
<dbReference type="VEuPathDB" id="FungiDB:TERG_00549"/>
<dbReference type="SMART" id="SM00440">
    <property type="entry name" value="ZnF_C2C2"/>
    <property type="match status" value="1"/>
</dbReference>
<evidence type="ECO:0000256" key="4">
    <source>
        <dbReference type="PROSITE-ProRule" id="PRU00472"/>
    </source>
</evidence>
<evidence type="ECO:0000256" key="6">
    <source>
        <dbReference type="SAM" id="MobiDB-lite"/>
    </source>
</evidence>
<comment type="caution">
    <text evidence="8">The sequence shown here is derived from an EMBL/GenBank/DDBJ whole genome shotgun (WGS) entry which is preliminary data.</text>
</comment>
<keyword evidence="5" id="KW-0240">DNA-directed RNA polymerase</keyword>
<dbReference type="AlphaFoldDB" id="A0A178ETR6"/>
<dbReference type="GO" id="GO:0055029">
    <property type="term" value="C:nuclear DNA-directed RNA polymerase complex"/>
    <property type="evidence" value="ECO:0007669"/>
    <property type="project" value="UniProtKB-ARBA"/>
</dbReference>
<dbReference type="InterPro" id="IPR001529">
    <property type="entry name" value="Zn_ribbon_RPB9"/>
</dbReference>